<name>A0A815LI89_9BILA</name>
<feature type="compositionally biased region" description="Basic and acidic residues" evidence="1">
    <location>
        <begin position="31"/>
        <end position="47"/>
    </location>
</feature>
<proteinExistence type="predicted"/>
<dbReference type="OrthoDB" id="10260387at2759"/>
<evidence type="ECO:0000313" key="4">
    <source>
        <dbReference type="EMBL" id="CAF1409718.1"/>
    </source>
</evidence>
<feature type="region of interest" description="Disordered" evidence="1">
    <location>
        <begin position="1"/>
        <end position="47"/>
    </location>
</feature>
<dbReference type="Gene3D" id="1.10.390.30">
    <property type="entry name" value="Peptidase M60, enhancin-like domain 3"/>
    <property type="match status" value="1"/>
</dbReference>
<evidence type="ECO:0000259" key="2">
    <source>
        <dbReference type="PROSITE" id="PS51723"/>
    </source>
</evidence>
<dbReference type="Proteomes" id="UP000663834">
    <property type="component" value="Unassembled WGS sequence"/>
</dbReference>
<dbReference type="PROSITE" id="PS51723">
    <property type="entry name" value="PEPTIDASE_M60"/>
    <property type="match status" value="1"/>
</dbReference>
<dbReference type="EMBL" id="CAJNOV010010505">
    <property type="protein sequence ID" value="CAF1409718.1"/>
    <property type="molecule type" value="Genomic_DNA"/>
</dbReference>
<evidence type="ECO:0000313" key="7">
    <source>
        <dbReference type="Proteomes" id="UP000663855"/>
    </source>
</evidence>
<comment type="caution">
    <text evidence="4">The sequence shown here is derived from an EMBL/GenBank/DDBJ whole genome shotgun (WGS) entry which is preliminary data.</text>
</comment>
<dbReference type="PANTHER" id="PTHR15730">
    <property type="entry name" value="EXPERIMENTAL AUTOIMMUNE PROSTATITIS ANTIGEN 2-RELATED"/>
    <property type="match status" value="1"/>
</dbReference>
<dbReference type="Gene3D" id="3.40.390.80">
    <property type="entry name" value="Peptidase M60, enhancin-like domain 2"/>
    <property type="match status" value="1"/>
</dbReference>
<dbReference type="Pfam" id="PF13402">
    <property type="entry name" value="Peptidase_M60"/>
    <property type="match status" value="1"/>
</dbReference>
<dbReference type="SMART" id="SM01276">
    <property type="entry name" value="M60-like"/>
    <property type="match status" value="1"/>
</dbReference>
<dbReference type="Pfam" id="PF17291">
    <property type="entry name" value="M60-like_N"/>
    <property type="match status" value="1"/>
</dbReference>
<protein>
    <recommendedName>
        <fullName evidence="2">Peptidase M60 domain-containing protein</fullName>
    </recommendedName>
</protein>
<dbReference type="Proteomes" id="UP000663856">
    <property type="component" value="Unassembled WGS sequence"/>
</dbReference>
<accession>A0A815LI89</accession>
<organism evidence="4 7">
    <name type="scientific">Rotaria magnacalcarata</name>
    <dbReference type="NCBI Taxonomy" id="392030"/>
    <lineage>
        <taxon>Eukaryota</taxon>
        <taxon>Metazoa</taxon>
        <taxon>Spiralia</taxon>
        <taxon>Gnathifera</taxon>
        <taxon>Rotifera</taxon>
        <taxon>Eurotatoria</taxon>
        <taxon>Bdelloidea</taxon>
        <taxon>Philodinida</taxon>
        <taxon>Philodinidae</taxon>
        <taxon>Rotaria</taxon>
    </lineage>
</organism>
<feature type="compositionally biased region" description="Polar residues" evidence="1">
    <location>
        <begin position="7"/>
        <end position="29"/>
    </location>
</feature>
<evidence type="ECO:0000313" key="6">
    <source>
        <dbReference type="EMBL" id="CAF2252293.1"/>
    </source>
</evidence>
<dbReference type="PANTHER" id="PTHR15730:SF5">
    <property type="entry name" value="SI:CH211-210B2.2-RELATED"/>
    <property type="match status" value="1"/>
</dbReference>
<dbReference type="AlphaFoldDB" id="A0A815LI89"/>
<dbReference type="EMBL" id="CAJNOW010000330">
    <property type="protein sequence ID" value="CAF1272761.1"/>
    <property type="molecule type" value="Genomic_DNA"/>
</dbReference>
<evidence type="ECO:0000256" key="1">
    <source>
        <dbReference type="SAM" id="MobiDB-lite"/>
    </source>
</evidence>
<dbReference type="Proteomes" id="UP000663824">
    <property type="component" value="Unassembled WGS sequence"/>
</dbReference>
<evidence type="ECO:0000313" key="3">
    <source>
        <dbReference type="EMBL" id="CAF1272761.1"/>
    </source>
</evidence>
<dbReference type="EMBL" id="CAJNRE010002315">
    <property type="protein sequence ID" value="CAF1974238.1"/>
    <property type="molecule type" value="Genomic_DNA"/>
</dbReference>
<dbReference type="InterPro" id="IPR042279">
    <property type="entry name" value="Pep_M60_3"/>
</dbReference>
<dbReference type="Proteomes" id="UP000663855">
    <property type="component" value="Unassembled WGS sequence"/>
</dbReference>
<feature type="domain" description="Peptidase M60" evidence="2">
    <location>
        <begin position="447"/>
        <end position="760"/>
    </location>
</feature>
<dbReference type="InterPro" id="IPR035423">
    <property type="entry name" value="M60-like_N"/>
</dbReference>
<dbReference type="InterPro" id="IPR031161">
    <property type="entry name" value="Peptidase_M60_dom"/>
</dbReference>
<sequence>MEDEANEQISPAGSQANNEDSSVNEQSADSSEEKSVMGENDYDREIQPPKKVAQRFLSHLVGCRHNNFHIDSEIASFESMSEVLEKDLEKLGFSLEGGWGSQLEDTVEEVEGSSEGTSENIPAIDQEFDEVARRLFNGVASFYNMSYTSALLPLAADTRAVVTSKDGKLFLVVAARLGQGRCLLFGRPDYMNYFGKNASPAKPEETLDPKFVENAKQWVSRNRWTETLRIDETDQWASIDVEDKILVWKGTWNKSEEFINSLCDYLENGGALICGASHWQLDEFYSDIETSKIGFNRLCSKLGVALMDKYLTEEDTEPLKFSPDLVAFRNFSNIFQTWMKDPSQSRISSMICELIDIIRSNPSQIASAISSSNLVDAVENIDSDLIPSKSNKIKDNNLKTRAKAFNAIAFLLPDFKLPGIKEFPGDFDEPPETVTNEVVTVKKLQSGEWYCTGHYVVAGLPFEMKVIEQTGESGWYVQIGSHTDDLTDCDEYRRWPVITTSQRIPKLLSESINMYSPVGGLLYLVAPTGDEASSITVQLSNVVPTPTYDLTDANRETKWNTSGKQADGLWADLAGNYMILSVPSATIRNIDTEALDRVLELYDNIVLAGYDLCGTTSTSRERLVCDEQISCGYMHSGYPIMSHLDYLKLTERNIPYILDEKALRNYGGEGEWGIPHELGHNRQKDWWTFSDTDDITCNIFSLYVTNTVYGRDLWEISVFGGSCAENAIAYLSGSNQSFEEWKKDYYVGLTIYGQLAREFGWDSFKAIFRTYENTQPELNSDQEKIDLWVKTFSEQVQKNLVPLFQLWGLIVSDAIANKLEDFDIPKIDDQFIQAVPGKYPA</sequence>
<reference evidence="4" key="1">
    <citation type="submission" date="2021-02" db="EMBL/GenBank/DDBJ databases">
        <authorList>
            <person name="Nowell W R."/>
        </authorList>
    </citation>
    <scope>NUCLEOTIDE SEQUENCE</scope>
</reference>
<dbReference type="InterPro" id="IPR051244">
    <property type="entry name" value="TCAF"/>
</dbReference>
<dbReference type="EMBL" id="CAJNRF010018279">
    <property type="protein sequence ID" value="CAF2252293.1"/>
    <property type="molecule type" value="Genomic_DNA"/>
</dbReference>
<evidence type="ECO:0000313" key="5">
    <source>
        <dbReference type="EMBL" id="CAF1974238.1"/>
    </source>
</evidence>
<gene>
    <name evidence="4" type="ORF">CJN711_LOCUS22442</name>
    <name evidence="3" type="ORF">KQP761_LOCUS3374</name>
    <name evidence="5" type="ORF">MBJ925_LOCUS6962</name>
    <name evidence="6" type="ORF">WKI299_LOCUS37108</name>
</gene>